<dbReference type="Gene3D" id="3.30.1490.20">
    <property type="entry name" value="ATP-grasp fold, A domain"/>
    <property type="match status" value="1"/>
</dbReference>
<evidence type="ECO:0000313" key="3">
    <source>
        <dbReference type="EMBL" id="MBO3358958.1"/>
    </source>
</evidence>
<dbReference type="Gene3D" id="3.40.50.20">
    <property type="match status" value="1"/>
</dbReference>
<dbReference type="RefSeq" id="WP_003478829.1">
    <property type="nucleotide sequence ID" value="NZ_JAENQK010000003.1"/>
</dbReference>
<reference evidence="3" key="1">
    <citation type="submission" date="2020-12" db="EMBL/GenBank/DDBJ databases">
        <title>Comparative genomics of Clostridium perfringens reveals patterns of host-associated phylogenetic clades and virulence factors.</title>
        <authorList>
            <person name="Smith A.H."/>
            <person name="Geier R."/>
        </authorList>
    </citation>
    <scope>NUCLEOTIDE SEQUENCE</scope>
    <source>
        <strain evidence="3">CHD30677R</strain>
    </source>
</reference>
<proteinExistence type="predicted"/>
<dbReference type="GO" id="GO:0046872">
    <property type="term" value="F:metal ion binding"/>
    <property type="evidence" value="ECO:0007669"/>
    <property type="project" value="InterPro"/>
</dbReference>
<evidence type="ECO:0000313" key="4">
    <source>
        <dbReference type="Proteomes" id="UP000668068"/>
    </source>
</evidence>
<keyword evidence="1" id="KW-0547">Nucleotide-binding</keyword>
<dbReference type="Pfam" id="PF02655">
    <property type="entry name" value="ATP-grasp_3"/>
    <property type="match status" value="1"/>
</dbReference>
<keyword evidence="1" id="KW-0067">ATP-binding</keyword>
<comment type="caution">
    <text evidence="3">The sequence shown here is derived from an EMBL/GenBank/DDBJ whole genome shotgun (WGS) entry which is preliminary data.</text>
</comment>
<evidence type="ECO:0000259" key="2">
    <source>
        <dbReference type="PROSITE" id="PS50975"/>
    </source>
</evidence>
<dbReference type="InterPro" id="IPR003806">
    <property type="entry name" value="ATP-grasp_PylC-type"/>
</dbReference>
<dbReference type="GO" id="GO:0005524">
    <property type="term" value="F:ATP binding"/>
    <property type="evidence" value="ECO:0007669"/>
    <property type="project" value="UniProtKB-UniRule"/>
</dbReference>
<dbReference type="Proteomes" id="UP000668068">
    <property type="component" value="Unassembled WGS sequence"/>
</dbReference>
<dbReference type="Pfam" id="PF21360">
    <property type="entry name" value="PylC-like_N"/>
    <property type="match status" value="1"/>
</dbReference>
<protein>
    <submittedName>
        <fullName evidence="3">ATP-grasp domain-containing protein</fullName>
    </submittedName>
</protein>
<organism evidence="3 4">
    <name type="scientific">Clostridium perfringens</name>
    <dbReference type="NCBI Taxonomy" id="1502"/>
    <lineage>
        <taxon>Bacteria</taxon>
        <taxon>Bacillati</taxon>
        <taxon>Bacillota</taxon>
        <taxon>Clostridia</taxon>
        <taxon>Eubacteriales</taxon>
        <taxon>Clostridiaceae</taxon>
        <taxon>Clostridium</taxon>
    </lineage>
</organism>
<gene>
    <name evidence="3" type="ORF">JJB47_09200</name>
</gene>
<dbReference type="InterPro" id="IPR048764">
    <property type="entry name" value="PylC_N"/>
</dbReference>
<dbReference type="EMBL" id="JAENQP010000004">
    <property type="protein sequence ID" value="MBO3358958.1"/>
    <property type="molecule type" value="Genomic_DNA"/>
</dbReference>
<dbReference type="AlphaFoldDB" id="A0AAW4IWI7"/>
<dbReference type="SUPFAM" id="SSF56059">
    <property type="entry name" value="Glutathione synthetase ATP-binding domain-like"/>
    <property type="match status" value="1"/>
</dbReference>
<dbReference type="InterPro" id="IPR011761">
    <property type="entry name" value="ATP-grasp"/>
</dbReference>
<sequence length="318" mass="36303">MQEINILFSSVGRRVELVNAFREASRNLNIKSNLIGIDIDELAPALKFVDKAYKVPPIFSEDFIPRVIEICRIERVSLIIPTLDTELLKYSKNKELIKRVCGAKVMVSEEETISIIRDKIKTHNFLKEKEFDVPKLITDKDIDNKDYRFPLFIKPLDGSSSINNFKINSEKELDFFKTYVKNPIIQEFINGEEYCVDVFSDFDGNVITIVPKLRIAHRGGEITKAKVIKDSEIMMVGKRLVKTLKLVGESNFDCIRSGNTIKIIEINGRFAGGSPISFKAGANSPENLYKIFLGEKLRYNEKFKDGFIALRFDSAVFI</sequence>
<accession>A0AAW4IWI7</accession>
<dbReference type="InterPro" id="IPR013815">
    <property type="entry name" value="ATP_grasp_subdomain_1"/>
</dbReference>
<name>A0AAW4IWI7_CLOPF</name>
<evidence type="ECO:0000256" key="1">
    <source>
        <dbReference type="PROSITE-ProRule" id="PRU00409"/>
    </source>
</evidence>
<dbReference type="PROSITE" id="PS50975">
    <property type="entry name" value="ATP_GRASP"/>
    <property type="match status" value="1"/>
</dbReference>
<feature type="domain" description="ATP-grasp" evidence="2">
    <location>
        <begin position="123"/>
        <end position="293"/>
    </location>
</feature>
<dbReference type="Gene3D" id="3.30.470.20">
    <property type="entry name" value="ATP-grasp fold, B domain"/>
    <property type="match status" value="1"/>
</dbReference>